<dbReference type="PROSITE" id="PS50966">
    <property type="entry name" value="ZF_SWIM"/>
    <property type="match status" value="1"/>
</dbReference>
<evidence type="ECO:0000256" key="4">
    <source>
        <dbReference type="PROSITE-ProRule" id="PRU00325"/>
    </source>
</evidence>
<dbReference type="Pfam" id="PF04434">
    <property type="entry name" value="SWIM"/>
    <property type="match status" value="1"/>
</dbReference>
<dbReference type="SMART" id="SM00575">
    <property type="entry name" value="ZnF_PMZ"/>
    <property type="match status" value="1"/>
</dbReference>
<evidence type="ECO:0000313" key="8">
    <source>
        <dbReference type="Proteomes" id="UP000694251"/>
    </source>
</evidence>
<dbReference type="EMBL" id="JAEFBJ010000013">
    <property type="protein sequence ID" value="KAG7536809.1"/>
    <property type="molecule type" value="Genomic_DNA"/>
</dbReference>
<dbReference type="OrthoDB" id="1100482at2759"/>
<evidence type="ECO:0000256" key="2">
    <source>
        <dbReference type="ARBA" id="ARBA00022771"/>
    </source>
</evidence>
<keyword evidence="8" id="KW-1185">Reference proteome</keyword>
<keyword evidence="3" id="KW-0862">Zinc</keyword>
<reference evidence="7 8" key="1">
    <citation type="submission" date="2020-12" db="EMBL/GenBank/DDBJ databases">
        <title>Concerted genomic and epigenomic changes stabilize Arabidopsis allopolyploids.</title>
        <authorList>
            <person name="Chen Z."/>
        </authorList>
    </citation>
    <scope>NUCLEOTIDE SEQUENCE [LARGE SCALE GENOMIC DNA]</scope>
    <source>
        <strain evidence="7">As9502</strain>
        <tissue evidence="7">Leaf</tissue>
    </source>
</reference>
<dbReference type="InterPro" id="IPR007527">
    <property type="entry name" value="Znf_SWIM"/>
</dbReference>
<evidence type="ECO:0000259" key="6">
    <source>
        <dbReference type="PROSITE" id="PS50966"/>
    </source>
</evidence>
<dbReference type="PANTHER" id="PTHR31973">
    <property type="entry name" value="POLYPROTEIN, PUTATIVE-RELATED"/>
    <property type="match status" value="1"/>
</dbReference>
<feature type="domain" description="SWIM-type" evidence="6">
    <location>
        <begin position="1104"/>
        <end position="1136"/>
    </location>
</feature>
<dbReference type="Pfam" id="PF03108">
    <property type="entry name" value="DBD_Tnp_Mut"/>
    <property type="match status" value="1"/>
</dbReference>
<dbReference type="Pfam" id="PF10551">
    <property type="entry name" value="MULE"/>
    <property type="match status" value="2"/>
</dbReference>
<comment type="caution">
    <text evidence="7">The sequence shown here is derived from an EMBL/GenBank/DDBJ whole genome shotgun (WGS) entry which is preliminary data.</text>
</comment>
<feature type="region of interest" description="Disordered" evidence="5">
    <location>
        <begin position="126"/>
        <end position="158"/>
    </location>
</feature>
<dbReference type="AlphaFoldDB" id="A0A8T1XQ34"/>
<protein>
    <submittedName>
        <fullName evidence="7">Zinc finger SWIM-type</fullName>
    </submittedName>
</protein>
<sequence length="1199" mass="133774">MVVITEITDRDIRTVSGSWGIGADGSWVFIPNPHNAVRRMSIREGEKVAVVRQLVREAYGLEYVGCELHMSYQWPDWMDMEGDFGGRTRPVPITTDETMSMYLTMRFELEDLSLFVSKVNVEGGFSGEGSSNTTSYGLPDKGKTPLHCDEPPSPHHDPMLLRRLMNDDAVLRWISSTQPAGGTVGESSSNIQSVPPRTNNERVFTISSSDDSDTEDGNEAEDSQFVEADLLANLGMPSINLADDIDGSESQSGGGADENSIRETITECNFFGPSTTEMDGPLRGHLDLHVPLQEALEDMCLNFAFFNRDAAPTLDDQGEEGRVGMELAIRDVQYEGDELFVGRVFKNKQDCNVKIAVHALNRRFHFRRDRSTKKILTLTCVSDSCSWRVYIVRLEDSENYQIRSATLEHTCTVEERSNYHKQATTRVIGSIMKSKYEGNTRGPRAIDLQRLLLADHSVRISYWKAWKSRELALEGAKGSSANSFSLLPAYLHVLREANPGSLVELKTEVEPEGVYRFKYLFIAFAASLEGFANMKRVIVIDGAHLKGKYGGCLLTASCQDANFQVFPLAFGVVDSENDNAWEWFFRVLSTAIPDASNLSFVSDRHSSIYTGLRREWTAISGPILSKICEILASISGTWCEGKISEAMVVITEITSRDIRTVSGSWAIGPDGSWVFIPNPHNAVRRVSIRDGEKVDVVRELVREAYGLEYVGRELHMSYQWPDWIGTPPVPIKTDEAMSMYMNMRFELADLSLLVSLVNVEEGFSGDGSSNASTLNEQGEEGHVGMELPIMELATEGATGSTDNPFSLLPAYLQGLGEANPGSLVELKTVVDAKGVYRFKYLFIAFAASLEGFASMRRVIVIDGTHLKGKYGGCLLTASCQDANFQVFPLAFGVVDSENDSAWEWYFRELSRAIPDTTNLSFVSDRHSSIYRGLQRVYPKARHGACVVHLQREIASAYNQKGLLLHVSRAARAYTISDFHTYFNEVIRLDPACARYLDLVGFCHWTRAYFVGERYNVMTTNVAESLNAVMKEACELPIISLLEFIRTTLMTWFAERRDAARSETSAMPPKMREVMHLNFDKCRSFSARRIDRYDYEIRGDGSGVFHVKLLERTCTCREFDLLHLPCPHALAAAVAEGVPILGLMAPEYSVESWRMSYEGTIKPLPDVGDVFPLPEPIASLQLFPPSACRPPGRPISNMPV</sequence>
<proteinExistence type="predicted"/>
<dbReference type="InterPro" id="IPR006564">
    <property type="entry name" value="Znf_PMZ"/>
</dbReference>
<evidence type="ECO:0000256" key="1">
    <source>
        <dbReference type="ARBA" id="ARBA00022723"/>
    </source>
</evidence>
<feature type="compositionally biased region" description="Basic and acidic residues" evidence="5">
    <location>
        <begin position="140"/>
        <end position="158"/>
    </location>
</feature>
<organism evidence="7 8">
    <name type="scientific">Arabidopsis suecica</name>
    <name type="common">Swedish thale-cress</name>
    <name type="synonym">Cardaminopsis suecica</name>
    <dbReference type="NCBI Taxonomy" id="45249"/>
    <lineage>
        <taxon>Eukaryota</taxon>
        <taxon>Viridiplantae</taxon>
        <taxon>Streptophyta</taxon>
        <taxon>Embryophyta</taxon>
        <taxon>Tracheophyta</taxon>
        <taxon>Spermatophyta</taxon>
        <taxon>Magnoliopsida</taxon>
        <taxon>eudicotyledons</taxon>
        <taxon>Gunneridae</taxon>
        <taxon>Pentapetalae</taxon>
        <taxon>rosids</taxon>
        <taxon>malvids</taxon>
        <taxon>Brassicales</taxon>
        <taxon>Brassicaceae</taxon>
        <taxon>Camelineae</taxon>
        <taxon>Arabidopsis</taxon>
    </lineage>
</organism>
<dbReference type="PANTHER" id="PTHR31973:SF187">
    <property type="entry name" value="MUTATOR TRANSPOSASE MUDRA PROTEIN"/>
    <property type="match status" value="1"/>
</dbReference>
<dbReference type="Proteomes" id="UP000694251">
    <property type="component" value="Chromosome 13"/>
</dbReference>
<evidence type="ECO:0000256" key="3">
    <source>
        <dbReference type="ARBA" id="ARBA00022833"/>
    </source>
</evidence>
<evidence type="ECO:0000313" key="7">
    <source>
        <dbReference type="EMBL" id="KAG7536809.1"/>
    </source>
</evidence>
<accession>A0A8T1XQ34</accession>
<feature type="compositionally biased region" description="Acidic residues" evidence="5">
    <location>
        <begin position="210"/>
        <end position="221"/>
    </location>
</feature>
<dbReference type="GO" id="GO:0008270">
    <property type="term" value="F:zinc ion binding"/>
    <property type="evidence" value="ECO:0007669"/>
    <property type="project" value="UniProtKB-KW"/>
</dbReference>
<gene>
    <name evidence="7" type="ORF">ISN44_As13g007360</name>
</gene>
<name>A0A8T1XQ34_ARASU</name>
<keyword evidence="1" id="KW-0479">Metal-binding</keyword>
<dbReference type="InterPro" id="IPR018289">
    <property type="entry name" value="MULE_transposase_dom"/>
</dbReference>
<feature type="region of interest" description="Disordered" evidence="5">
    <location>
        <begin position="178"/>
        <end position="221"/>
    </location>
</feature>
<evidence type="ECO:0000256" key="5">
    <source>
        <dbReference type="SAM" id="MobiDB-lite"/>
    </source>
</evidence>
<dbReference type="InterPro" id="IPR004332">
    <property type="entry name" value="Transposase_MuDR"/>
</dbReference>
<feature type="compositionally biased region" description="Polar residues" evidence="5">
    <location>
        <begin position="178"/>
        <end position="206"/>
    </location>
</feature>
<keyword evidence="2 4" id="KW-0863">Zinc-finger</keyword>